<keyword evidence="2" id="KW-1185">Reference proteome</keyword>
<evidence type="ECO:0000313" key="2">
    <source>
        <dbReference type="Proteomes" id="UP001416858"/>
    </source>
</evidence>
<name>A0ABP9VNJ6_9BACT</name>
<comment type="caution">
    <text evidence="1">The sequence shown here is derived from an EMBL/GenBank/DDBJ whole genome shotgun (WGS) entry which is preliminary data.</text>
</comment>
<organism evidence="1 2">
    <name type="scientific">Novipirellula caenicola</name>
    <dbReference type="NCBI Taxonomy" id="1536901"/>
    <lineage>
        <taxon>Bacteria</taxon>
        <taxon>Pseudomonadati</taxon>
        <taxon>Planctomycetota</taxon>
        <taxon>Planctomycetia</taxon>
        <taxon>Pirellulales</taxon>
        <taxon>Pirellulaceae</taxon>
        <taxon>Novipirellula</taxon>
    </lineage>
</organism>
<proteinExistence type="predicted"/>
<sequence>MPTSGTRFVSGRDRCGASCFSVHSSRQTCQFGWQNFCGVKYGTASENWQLHTFEMLREV</sequence>
<accession>A0ABP9VNJ6</accession>
<protein>
    <submittedName>
        <fullName evidence="1">Uncharacterized protein</fullName>
    </submittedName>
</protein>
<gene>
    <name evidence="1" type="ORF">Rcae01_02213</name>
</gene>
<evidence type="ECO:0000313" key="1">
    <source>
        <dbReference type="EMBL" id="GAA5506760.1"/>
    </source>
</evidence>
<reference evidence="1 2" key="1">
    <citation type="submission" date="2024-02" db="EMBL/GenBank/DDBJ databases">
        <title>Rhodopirellula caenicola NBRC 110016.</title>
        <authorList>
            <person name="Ichikawa N."/>
            <person name="Katano-Makiyama Y."/>
            <person name="Hidaka K."/>
        </authorList>
    </citation>
    <scope>NUCLEOTIDE SEQUENCE [LARGE SCALE GENOMIC DNA]</scope>
    <source>
        <strain evidence="1 2">NBRC 110016</strain>
    </source>
</reference>
<dbReference type="EMBL" id="BAABRO010000004">
    <property type="protein sequence ID" value="GAA5506760.1"/>
    <property type="molecule type" value="Genomic_DNA"/>
</dbReference>
<dbReference type="Proteomes" id="UP001416858">
    <property type="component" value="Unassembled WGS sequence"/>
</dbReference>